<dbReference type="InterPro" id="IPR036322">
    <property type="entry name" value="WD40_repeat_dom_sf"/>
</dbReference>
<keyword evidence="3" id="KW-1185">Reference proteome</keyword>
<dbReference type="InterPro" id="IPR001680">
    <property type="entry name" value="WD40_rpt"/>
</dbReference>
<dbReference type="RefSeq" id="XP_020104733.1">
    <property type="nucleotide sequence ID" value="XM_020249144.1"/>
</dbReference>
<proteinExistence type="predicted"/>
<dbReference type="InterPro" id="IPR015943">
    <property type="entry name" value="WD40/YVTN_repeat-like_dom_sf"/>
</dbReference>
<feature type="repeat" description="WD" evidence="1">
    <location>
        <begin position="194"/>
        <end position="235"/>
    </location>
</feature>
<protein>
    <submittedName>
        <fullName evidence="4">U3 small nucleolar RNA-associated protein 4-like</fullName>
    </submittedName>
</protein>
<dbReference type="GO" id="GO:0010073">
    <property type="term" value="P:meristem maintenance"/>
    <property type="evidence" value="ECO:0007669"/>
    <property type="project" value="InterPro"/>
</dbReference>
<dbReference type="PANTHER" id="PTHR45086:SF1">
    <property type="entry name" value="WD REPEAT-CONTAINING PROTEIN PCN"/>
    <property type="match status" value="1"/>
</dbReference>
<accession>A0A6P5GFI7</accession>
<dbReference type="Proteomes" id="UP000515123">
    <property type="component" value="Linkage group 1"/>
</dbReference>
<name>A0A6P5GFI7_ANACO</name>
<feature type="region of interest" description="Disordered" evidence="2">
    <location>
        <begin position="130"/>
        <end position="150"/>
    </location>
</feature>
<dbReference type="SUPFAM" id="SSF50978">
    <property type="entry name" value="WD40 repeat-like"/>
    <property type="match status" value="2"/>
</dbReference>
<reference evidence="4" key="2">
    <citation type="submission" date="2025-08" db="UniProtKB">
        <authorList>
            <consortium name="RefSeq"/>
        </authorList>
    </citation>
    <scope>IDENTIFICATION</scope>
    <source>
        <tissue evidence="4">Leaf</tissue>
    </source>
</reference>
<dbReference type="AlphaFoldDB" id="A0A6P5GFI7"/>
<evidence type="ECO:0000313" key="3">
    <source>
        <dbReference type="Proteomes" id="UP000515123"/>
    </source>
</evidence>
<gene>
    <name evidence="4" type="primary">LOC109721490</name>
</gene>
<dbReference type="Pfam" id="PF00400">
    <property type="entry name" value="WD40"/>
    <property type="match status" value="2"/>
</dbReference>
<keyword evidence="1" id="KW-0853">WD repeat</keyword>
<dbReference type="Gene3D" id="2.130.10.10">
    <property type="entry name" value="YVTN repeat-like/Quinoprotein amine dehydrogenase"/>
    <property type="match status" value="4"/>
</dbReference>
<reference evidence="3" key="1">
    <citation type="journal article" date="2015" name="Nat. Genet.">
        <title>The pineapple genome and the evolution of CAM photosynthesis.</title>
        <authorList>
            <person name="Ming R."/>
            <person name="VanBuren R."/>
            <person name="Wai C.M."/>
            <person name="Tang H."/>
            <person name="Schatz M.C."/>
            <person name="Bowers J.E."/>
            <person name="Lyons E."/>
            <person name="Wang M.L."/>
            <person name="Chen J."/>
            <person name="Biggers E."/>
            <person name="Zhang J."/>
            <person name="Huang L."/>
            <person name="Zhang L."/>
            <person name="Miao W."/>
            <person name="Zhang J."/>
            <person name="Ye Z."/>
            <person name="Miao C."/>
            <person name="Lin Z."/>
            <person name="Wang H."/>
            <person name="Zhou H."/>
            <person name="Yim W.C."/>
            <person name="Priest H.D."/>
            <person name="Zheng C."/>
            <person name="Woodhouse M."/>
            <person name="Edger P.P."/>
            <person name="Guyot R."/>
            <person name="Guo H.B."/>
            <person name="Guo H."/>
            <person name="Zheng G."/>
            <person name="Singh R."/>
            <person name="Sharma A."/>
            <person name="Min X."/>
            <person name="Zheng Y."/>
            <person name="Lee H."/>
            <person name="Gurtowski J."/>
            <person name="Sedlazeck F.J."/>
            <person name="Harkess A."/>
            <person name="McKain M.R."/>
            <person name="Liao Z."/>
            <person name="Fang J."/>
            <person name="Liu J."/>
            <person name="Zhang X."/>
            <person name="Zhang Q."/>
            <person name="Hu W."/>
            <person name="Qin Y."/>
            <person name="Wang K."/>
            <person name="Chen L.Y."/>
            <person name="Shirley N."/>
            <person name="Lin Y.R."/>
            <person name="Liu L.Y."/>
            <person name="Hernandez A.G."/>
            <person name="Wright C.L."/>
            <person name="Bulone V."/>
            <person name="Tuskan G.A."/>
            <person name="Heath K."/>
            <person name="Zee F."/>
            <person name="Moore P.H."/>
            <person name="Sunkar R."/>
            <person name="Leebens-Mack J.H."/>
            <person name="Mockler T."/>
            <person name="Bennetzen J.L."/>
            <person name="Freeling M."/>
            <person name="Sankoff D."/>
            <person name="Paterson A.H."/>
            <person name="Zhu X."/>
            <person name="Yang X."/>
            <person name="Smith J.A."/>
            <person name="Cushman J.C."/>
            <person name="Paull R.E."/>
            <person name="Yu Q."/>
        </authorList>
    </citation>
    <scope>NUCLEOTIDE SEQUENCE [LARGE SCALE GENOMIC DNA]</scope>
    <source>
        <strain evidence="3">cv. F153</strain>
    </source>
</reference>
<dbReference type="PROSITE" id="PS50294">
    <property type="entry name" value="WD_REPEATS_REGION"/>
    <property type="match status" value="1"/>
</dbReference>
<feature type="compositionally biased region" description="Basic and acidic residues" evidence="2">
    <location>
        <begin position="137"/>
        <end position="146"/>
    </location>
</feature>
<dbReference type="InterPro" id="IPR044622">
    <property type="entry name" value="PCN"/>
</dbReference>
<evidence type="ECO:0000256" key="2">
    <source>
        <dbReference type="SAM" id="MobiDB-lite"/>
    </source>
</evidence>
<organism evidence="3 4">
    <name type="scientific">Ananas comosus</name>
    <name type="common">Pineapple</name>
    <name type="synonym">Ananas ananas</name>
    <dbReference type="NCBI Taxonomy" id="4615"/>
    <lineage>
        <taxon>Eukaryota</taxon>
        <taxon>Viridiplantae</taxon>
        <taxon>Streptophyta</taxon>
        <taxon>Embryophyta</taxon>
        <taxon>Tracheophyta</taxon>
        <taxon>Spermatophyta</taxon>
        <taxon>Magnoliopsida</taxon>
        <taxon>Liliopsida</taxon>
        <taxon>Poales</taxon>
        <taxon>Bromeliaceae</taxon>
        <taxon>Bromelioideae</taxon>
        <taxon>Ananas</taxon>
    </lineage>
</organism>
<dbReference type="OrthoDB" id="8883818at2759"/>
<evidence type="ECO:0000313" key="4">
    <source>
        <dbReference type="RefSeq" id="XP_020104733.1"/>
    </source>
</evidence>
<dbReference type="GO" id="GO:0035266">
    <property type="term" value="P:meristem growth"/>
    <property type="evidence" value="ECO:0007669"/>
    <property type="project" value="InterPro"/>
</dbReference>
<feature type="repeat" description="WD" evidence="1">
    <location>
        <begin position="12"/>
        <end position="43"/>
    </location>
</feature>
<dbReference type="GeneID" id="109721490"/>
<dbReference type="PROSITE" id="PS50082">
    <property type="entry name" value="WD_REPEATS_2"/>
    <property type="match status" value="2"/>
</dbReference>
<sequence>MKKLQFYRSSSVEWKPSAVVALATSPDGSQVAAAREDGALEIWLVSPGSVGWHCQLSIQGESASRISSLVWCGPSLEGSGLGRLLSSSIAGSISEWDLFSLKEKNVLNSIGGSIWQMALEPIHDTISSANGYSNSDAHSDTESSKIDDDDDDNDELIAAHVHGKFQRLAVACDDGCVRLYNATESDELTYIRSFPRVSGRILSVVWSHDAKLIFSGSSDGLIRCWDATSFHEIYRITAGLGGGGSGPELCVWSLLYLRCGTLVSGDSTGSVQFWDSHHGTLLQAHTYHKGDVNALATVPNHKRVFSAGSDGQVILYKPSNDASGPKENGIPRDEVTKWVYVGYVRPHTHDIRALTMASPISREDSLPDEKAPKIRRQKKPVEFSYHKWAHFRVPMLISAGDDTKLFAYSANEFTQFAPHDICPAPQPALIKLAANSSLDGASIMLVQSSSYLDISLVKADSNSAPSVSFGRSTSTQLLARINKTKGSRIICSAISSRGMLIAYSNHVKPRLFELRRHKGGKIRWSLDEVRLPKGLPCAHSMIFSVDSLSLMLAGHDRKIYVVDVKTSEVVNIFVPRKKADDIDPPSSEPPITKMFTSMDGQWLAAVSCFGDIYVFNLETQRLHWFQCRMNDASVTAGGFSPRNSNVLVITTSSNEVYAFDVEAKQLGEWSRRHSHHLPRRFQEFPGEVIGLSFPPSLNSTSVIVYSARAMCFIDFGMPVDQDDNELPNGSDPFLENNDAIKITRSKRKRKNPEEESKRTTKRNFDICSFRDPVLFVGHLSENSLLIVEKRWMDVVQSFDAPIHRHIYGT</sequence>
<dbReference type="PANTHER" id="PTHR45086">
    <property type="entry name" value="WD REPEAT-CONTAINING PROTEIN PCN"/>
    <property type="match status" value="1"/>
</dbReference>
<evidence type="ECO:0000256" key="1">
    <source>
        <dbReference type="PROSITE-ProRule" id="PRU00221"/>
    </source>
</evidence>
<dbReference type="SMART" id="SM00320">
    <property type="entry name" value="WD40"/>
    <property type="match status" value="7"/>
</dbReference>